<dbReference type="EMBL" id="CAJNOR010000713">
    <property type="protein sequence ID" value="CAF0988922.1"/>
    <property type="molecule type" value="Genomic_DNA"/>
</dbReference>
<dbReference type="OrthoDB" id="10292832at2759"/>
<dbReference type="AlphaFoldDB" id="A0A815HAM8"/>
<gene>
    <name evidence="3" type="ORF">EDS130_LOCUS33182</name>
    <name evidence="2" type="ORF">XAT740_LOCUS12590</name>
</gene>
<proteinExistence type="predicted"/>
<dbReference type="Proteomes" id="UP000663828">
    <property type="component" value="Unassembled WGS sequence"/>
</dbReference>
<sequence>MFGIQRHKENYFVENNCLVLKGEAIAHSCSDHAICYVPIWTVQYDRKLVTMSNSTALARIMGSYFYRYVDALDELELHPVNSRHKCYHDKRTSENTAQWDKPNSTNGLIVLVVGCALIFTTIVGCFIMFCMHI</sequence>
<keyword evidence="1" id="KW-0812">Transmembrane</keyword>
<keyword evidence="1" id="KW-1133">Transmembrane helix</keyword>
<dbReference type="EMBL" id="CAJNOJ010000262">
    <property type="protein sequence ID" value="CAF1349266.1"/>
    <property type="molecule type" value="Genomic_DNA"/>
</dbReference>
<evidence type="ECO:0000313" key="3">
    <source>
        <dbReference type="EMBL" id="CAF1349266.1"/>
    </source>
</evidence>
<protein>
    <submittedName>
        <fullName evidence="3">Uncharacterized protein</fullName>
    </submittedName>
</protein>
<evidence type="ECO:0000256" key="1">
    <source>
        <dbReference type="SAM" id="Phobius"/>
    </source>
</evidence>
<evidence type="ECO:0000313" key="4">
    <source>
        <dbReference type="Proteomes" id="UP000663828"/>
    </source>
</evidence>
<accession>A0A815HAM8</accession>
<evidence type="ECO:0000313" key="5">
    <source>
        <dbReference type="Proteomes" id="UP000663852"/>
    </source>
</evidence>
<name>A0A815HAM8_ADIRI</name>
<reference evidence="3" key="1">
    <citation type="submission" date="2021-02" db="EMBL/GenBank/DDBJ databases">
        <authorList>
            <person name="Nowell W R."/>
        </authorList>
    </citation>
    <scope>NUCLEOTIDE SEQUENCE</scope>
</reference>
<keyword evidence="1" id="KW-0472">Membrane</keyword>
<comment type="caution">
    <text evidence="3">The sequence shown here is derived from an EMBL/GenBank/DDBJ whole genome shotgun (WGS) entry which is preliminary data.</text>
</comment>
<organism evidence="3 5">
    <name type="scientific">Adineta ricciae</name>
    <name type="common">Rotifer</name>
    <dbReference type="NCBI Taxonomy" id="249248"/>
    <lineage>
        <taxon>Eukaryota</taxon>
        <taxon>Metazoa</taxon>
        <taxon>Spiralia</taxon>
        <taxon>Gnathifera</taxon>
        <taxon>Rotifera</taxon>
        <taxon>Eurotatoria</taxon>
        <taxon>Bdelloidea</taxon>
        <taxon>Adinetida</taxon>
        <taxon>Adinetidae</taxon>
        <taxon>Adineta</taxon>
    </lineage>
</organism>
<dbReference type="Proteomes" id="UP000663852">
    <property type="component" value="Unassembled WGS sequence"/>
</dbReference>
<feature type="transmembrane region" description="Helical" evidence="1">
    <location>
        <begin position="108"/>
        <end position="131"/>
    </location>
</feature>
<keyword evidence="4" id="KW-1185">Reference proteome</keyword>
<evidence type="ECO:0000313" key="2">
    <source>
        <dbReference type="EMBL" id="CAF0988922.1"/>
    </source>
</evidence>